<comment type="caution">
    <text evidence="1">The sequence shown here is derived from an EMBL/GenBank/DDBJ whole genome shotgun (WGS) entry which is preliminary data.</text>
</comment>
<dbReference type="AlphaFoldDB" id="A0AA37CXR7"/>
<protein>
    <recommendedName>
        <fullName evidence="3">DUF2787 domain-containing protein</fullName>
    </recommendedName>
</protein>
<dbReference type="Gene3D" id="3.10.450.430">
    <property type="entry name" value="Protein of unknown function DUF2787"/>
    <property type="match status" value="1"/>
</dbReference>
<dbReference type="RefSeq" id="WP_223924227.1">
    <property type="nucleotide sequence ID" value="NZ_BPND01000001.1"/>
</dbReference>
<organism evidence="1 2">
    <name type="scientific">Aeromonas caviae</name>
    <name type="common">Aeromonas punctata</name>
    <dbReference type="NCBI Taxonomy" id="648"/>
    <lineage>
        <taxon>Bacteria</taxon>
        <taxon>Pseudomonadati</taxon>
        <taxon>Pseudomonadota</taxon>
        <taxon>Gammaproteobacteria</taxon>
        <taxon>Aeromonadales</taxon>
        <taxon>Aeromonadaceae</taxon>
        <taxon>Aeromonas</taxon>
    </lineage>
</organism>
<reference evidence="1" key="1">
    <citation type="submission" date="2021-07" db="EMBL/GenBank/DDBJ databases">
        <title>Draft genome sequence of carbapenem-resistant Aeromonas spp. in Japan.</title>
        <authorList>
            <person name="Maehana S."/>
            <person name="Suzuki M."/>
            <person name="Kitasato H."/>
        </authorList>
    </citation>
    <scope>NUCLEOTIDE SEQUENCE</scope>
    <source>
        <strain evidence="1">KAM351</strain>
    </source>
</reference>
<sequence length="144" mass="16578">MKINAIAQPAGLVLPVTQKLLKMLIKETGSRSANTPPAVAVILNFRDPDYDPDRGGYHPVEIRLINQGETWCLDYVTDFGYVGQVYPELEKIIDISWSQNYVWFNLTGDLSLREGRELYRLWETNFLSYHAGGVYTISIQWEHR</sequence>
<dbReference type="EMBL" id="BPNN01000037">
    <property type="protein sequence ID" value="GJA63990.1"/>
    <property type="molecule type" value="Genomic_DNA"/>
</dbReference>
<evidence type="ECO:0000313" key="2">
    <source>
        <dbReference type="Proteomes" id="UP000886934"/>
    </source>
</evidence>
<name>A0AA37CXR7_AERCA</name>
<accession>A0AA37CXR7</accession>
<dbReference type="Proteomes" id="UP000886934">
    <property type="component" value="Unassembled WGS sequence"/>
</dbReference>
<dbReference type="PANTHER" id="PTHR38978">
    <property type="entry name" value="DUF2787 DOMAIN-CONTAINING PROTEIN"/>
    <property type="match status" value="1"/>
</dbReference>
<proteinExistence type="predicted"/>
<dbReference type="Pfam" id="PF10980">
    <property type="entry name" value="DUF2787"/>
    <property type="match status" value="1"/>
</dbReference>
<dbReference type="InterPro" id="IPR021248">
    <property type="entry name" value="DUF2787"/>
</dbReference>
<evidence type="ECO:0008006" key="3">
    <source>
        <dbReference type="Google" id="ProtNLM"/>
    </source>
</evidence>
<dbReference type="PANTHER" id="PTHR38978:SF2">
    <property type="entry name" value="DUF2787 DOMAIN-CONTAINING PROTEIN"/>
    <property type="match status" value="1"/>
</dbReference>
<evidence type="ECO:0000313" key="1">
    <source>
        <dbReference type="EMBL" id="GJA63990.1"/>
    </source>
</evidence>
<gene>
    <name evidence="1" type="ORF">KAM351_26010</name>
</gene>